<gene>
    <name evidence="3" type="ORF">ACFO3J_30540</name>
</gene>
<evidence type="ECO:0000313" key="3">
    <source>
        <dbReference type="EMBL" id="MFC4035776.1"/>
    </source>
</evidence>
<dbReference type="EMBL" id="JBHSBB010000029">
    <property type="protein sequence ID" value="MFC4035776.1"/>
    <property type="molecule type" value="Genomic_DNA"/>
</dbReference>
<evidence type="ECO:0000256" key="1">
    <source>
        <dbReference type="ARBA" id="ARBA00022801"/>
    </source>
</evidence>
<keyword evidence="2" id="KW-0546">Nucleotide metabolism</keyword>
<dbReference type="InterPro" id="IPR011962">
    <property type="entry name" value="dCTP_deaminase"/>
</dbReference>
<dbReference type="RefSeq" id="WP_386436303.1">
    <property type="nucleotide sequence ID" value="NZ_JBHSBB010000029.1"/>
</dbReference>
<organism evidence="3 4">
    <name type="scientific">Streptomyces polygonati</name>
    <dbReference type="NCBI Taxonomy" id="1617087"/>
    <lineage>
        <taxon>Bacteria</taxon>
        <taxon>Bacillati</taxon>
        <taxon>Actinomycetota</taxon>
        <taxon>Actinomycetes</taxon>
        <taxon>Kitasatosporales</taxon>
        <taxon>Streptomycetaceae</taxon>
        <taxon>Streptomyces</taxon>
    </lineage>
</organism>
<keyword evidence="4" id="KW-1185">Reference proteome</keyword>
<dbReference type="PANTHER" id="PTHR42680">
    <property type="entry name" value="DCTP DEAMINASE"/>
    <property type="match status" value="1"/>
</dbReference>
<keyword evidence="1" id="KW-0378">Hydrolase</keyword>
<dbReference type="PANTHER" id="PTHR42680:SF3">
    <property type="entry name" value="DCTP DEAMINASE"/>
    <property type="match status" value="1"/>
</dbReference>
<evidence type="ECO:0000313" key="4">
    <source>
        <dbReference type="Proteomes" id="UP001595765"/>
    </source>
</evidence>
<proteinExistence type="predicted"/>
<name>A0ABV8I138_9ACTN</name>
<evidence type="ECO:0000256" key="2">
    <source>
        <dbReference type="ARBA" id="ARBA00023080"/>
    </source>
</evidence>
<dbReference type="Proteomes" id="UP001595765">
    <property type="component" value="Unassembled WGS sequence"/>
</dbReference>
<dbReference type="InterPro" id="IPR033704">
    <property type="entry name" value="dUTPase_trimeric"/>
</dbReference>
<dbReference type="Gene3D" id="2.70.40.10">
    <property type="match status" value="1"/>
</dbReference>
<protein>
    <submittedName>
        <fullName evidence="3">dCTP deaminase</fullName>
    </submittedName>
</protein>
<reference evidence="4" key="1">
    <citation type="journal article" date="2019" name="Int. J. Syst. Evol. Microbiol.">
        <title>The Global Catalogue of Microorganisms (GCM) 10K type strain sequencing project: providing services to taxonomists for standard genome sequencing and annotation.</title>
        <authorList>
            <consortium name="The Broad Institute Genomics Platform"/>
            <consortium name="The Broad Institute Genome Sequencing Center for Infectious Disease"/>
            <person name="Wu L."/>
            <person name="Ma J."/>
        </authorList>
    </citation>
    <scope>NUCLEOTIDE SEQUENCE [LARGE SCALE GENOMIC DNA]</scope>
    <source>
        <strain evidence="4">CGMCC 4.7237</strain>
    </source>
</reference>
<comment type="caution">
    <text evidence="3">The sequence shown here is derived from an EMBL/GenBank/DDBJ whole genome shotgun (WGS) entry which is preliminary data.</text>
</comment>
<dbReference type="CDD" id="cd07557">
    <property type="entry name" value="trimeric_dUTPase"/>
    <property type="match status" value="1"/>
</dbReference>
<dbReference type="InterPro" id="IPR036157">
    <property type="entry name" value="dUTPase-like_sf"/>
</dbReference>
<sequence>MILTGPEIDLRVKSGEIDIDPFDPALLSPNSYDFHLGDTVGWYSEQRLDCARDNAFEIHTIPPEGMVLAPERIYLAATAERIGSDHFVPIIRARSSVARLGLFVHVTADLIDIGSHNHLTMQLHAVQPVRVYPNLRIGQVTFWTVQGDIVLYDGKYQGAQQAMPSQIHRDFEGR</sequence>
<dbReference type="Pfam" id="PF22769">
    <property type="entry name" value="DCD"/>
    <property type="match status" value="1"/>
</dbReference>
<accession>A0ABV8I138</accession>
<dbReference type="SUPFAM" id="SSF51283">
    <property type="entry name" value="dUTPase-like"/>
    <property type="match status" value="1"/>
</dbReference>